<organism evidence="9 10">
    <name type="scientific">Phialocephala subalpina</name>
    <dbReference type="NCBI Taxonomy" id="576137"/>
    <lineage>
        <taxon>Eukaryota</taxon>
        <taxon>Fungi</taxon>
        <taxon>Dikarya</taxon>
        <taxon>Ascomycota</taxon>
        <taxon>Pezizomycotina</taxon>
        <taxon>Leotiomycetes</taxon>
        <taxon>Helotiales</taxon>
        <taxon>Mollisiaceae</taxon>
        <taxon>Phialocephala</taxon>
        <taxon>Phialocephala fortinii species complex</taxon>
    </lineage>
</organism>
<evidence type="ECO:0000256" key="3">
    <source>
        <dbReference type="ARBA" id="ARBA00023015"/>
    </source>
</evidence>
<dbReference type="GO" id="GO:0003677">
    <property type="term" value="F:DNA binding"/>
    <property type="evidence" value="ECO:0007669"/>
    <property type="project" value="UniProtKB-KW"/>
</dbReference>
<dbReference type="GO" id="GO:0008270">
    <property type="term" value="F:zinc ion binding"/>
    <property type="evidence" value="ECO:0007669"/>
    <property type="project" value="InterPro"/>
</dbReference>
<dbReference type="PANTHER" id="PTHR36206:SF4">
    <property type="entry name" value="HYPOTHETICAL CONSERVED PROTEIN (EUROFUNG)-RELATED"/>
    <property type="match status" value="1"/>
</dbReference>
<protein>
    <recommendedName>
        <fullName evidence="8">Zn(2)-C6 fungal-type domain-containing protein</fullName>
    </recommendedName>
</protein>
<dbReference type="Pfam" id="PF00172">
    <property type="entry name" value="Zn_clus"/>
    <property type="match status" value="1"/>
</dbReference>
<evidence type="ECO:0000259" key="8">
    <source>
        <dbReference type="PROSITE" id="PS50048"/>
    </source>
</evidence>
<dbReference type="AlphaFoldDB" id="A0A1L7XHB2"/>
<feature type="domain" description="Zn(2)-C6 fungal-type" evidence="8">
    <location>
        <begin position="53"/>
        <end position="81"/>
    </location>
</feature>
<dbReference type="CDD" id="cd00067">
    <property type="entry name" value="GAL4"/>
    <property type="match status" value="1"/>
</dbReference>
<dbReference type="Gene3D" id="4.10.240.10">
    <property type="entry name" value="Zn(2)-C6 fungal-type DNA-binding domain"/>
    <property type="match status" value="1"/>
</dbReference>
<dbReference type="Proteomes" id="UP000184330">
    <property type="component" value="Unassembled WGS sequence"/>
</dbReference>
<evidence type="ECO:0000313" key="10">
    <source>
        <dbReference type="Proteomes" id="UP000184330"/>
    </source>
</evidence>
<dbReference type="PROSITE" id="PS50048">
    <property type="entry name" value="ZN2_CY6_FUNGAL_2"/>
    <property type="match status" value="1"/>
</dbReference>
<evidence type="ECO:0000256" key="1">
    <source>
        <dbReference type="ARBA" id="ARBA00022723"/>
    </source>
</evidence>
<dbReference type="EMBL" id="FJOG01000026">
    <property type="protein sequence ID" value="CZR64414.1"/>
    <property type="molecule type" value="Genomic_DNA"/>
</dbReference>
<dbReference type="InterPro" id="IPR001138">
    <property type="entry name" value="Zn2Cys6_DnaBD"/>
</dbReference>
<evidence type="ECO:0000256" key="6">
    <source>
        <dbReference type="ARBA" id="ARBA00023242"/>
    </source>
</evidence>
<dbReference type="GO" id="GO:0000981">
    <property type="term" value="F:DNA-binding transcription factor activity, RNA polymerase II-specific"/>
    <property type="evidence" value="ECO:0007669"/>
    <property type="project" value="InterPro"/>
</dbReference>
<gene>
    <name evidence="9" type="ORF">PAC_14312</name>
</gene>
<dbReference type="OrthoDB" id="3172332at2759"/>
<dbReference type="PANTHER" id="PTHR36206">
    <property type="entry name" value="ASPERCRYPTIN BIOSYNTHESIS CLUSTER-SPECIFIC TRANSCRIPTION REGULATOR ATNN-RELATED"/>
    <property type="match status" value="1"/>
</dbReference>
<keyword evidence="3" id="KW-0805">Transcription regulation</keyword>
<keyword evidence="2" id="KW-0862">Zinc</keyword>
<keyword evidence="6" id="KW-0539">Nucleus</keyword>
<keyword evidence="4" id="KW-0238">DNA-binding</keyword>
<name>A0A1L7XHB2_9HELO</name>
<dbReference type="SMART" id="SM00066">
    <property type="entry name" value="GAL4"/>
    <property type="match status" value="1"/>
</dbReference>
<sequence length="499" mass="56762">MIIAIPKDGRTTRSAGSRSNTKVGRINASSFILDRTVSAVTKPKLKKTKAKARCYTCKYRRVKCDEAGPICQRCIKFGVDCEGYAPTSKASGSTRAILPKTQSKSPQLPFSQTLDRSTIYKLHSGPRFEDHQDGRCFRLYIDQVASQIQGPFKSSLWDQLIPQASEGEPFIRHAIIAIGAIGKIMSEQKLLSLVAAPQTALDYAYALNQFDKAFRGMRTAITNDEVINAFVGLDLHVLFFLDTRPLYAHAFIIEGGNRAVDRVPIAFSSLKVVRSFWPLIMRRNYHFIKLALVKGQSELSCAPWKYDDVNAPWETQQTCFRVDATKPVFKRICESGTQEEKSSFFFNETKYGNFIGHWKRMLSLGTYIHSHMAAVTTTDTPYHFDLGTISPMIFIGMRCRDRAIRDEVFRILFKVHYREGMWDTLAAGKFIEWVKELEGPARDEHGHKPEHARAIVTSSYVDLERDRAILSATINCMVEGWENTHTYMETIETFKQLKY</sequence>
<proteinExistence type="predicted"/>
<feature type="compositionally biased region" description="Polar residues" evidence="7">
    <location>
        <begin position="12"/>
        <end position="21"/>
    </location>
</feature>
<dbReference type="InterPro" id="IPR036864">
    <property type="entry name" value="Zn2-C6_fun-type_DNA-bd_sf"/>
</dbReference>
<keyword evidence="10" id="KW-1185">Reference proteome</keyword>
<dbReference type="SUPFAM" id="SSF57701">
    <property type="entry name" value="Zn2/Cys6 DNA-binding domain"/>
    <property type="match status" value="1"/>
</dbReference>
<evidence type="ECO:0000256" key="2">
    <source>
        <dbReference type="ARBA" id="ARBA00022833"/>
    </source>
</evidence>
<dbReference type="InterPro" id="IPR052360">
    <property type="entry name" value="Transcr_Regulatory_Proteins"/>
</dbReference>
<feature type="region of interest" description="Disordered" evidence="7">
    <location>
        <begin position="1"/>
        <end position="21"/>
    </location>
</feature>
<accession>A0A1L7XHB2</accession>
<reference evidence="9 10" key="1">
    <citation type="submission" date="2016-03" db="EMBL/GenBank/DDBJ databases">
        <authorList>
            <person name="Ploux O."/>
        </authorList>
    </citation>
    <scope>NUCLEOTIDE SEQUENCE [LARGE SCALE GENOMIC DNA]</scope>
    <source>
        <strain evidence="9 10">UAMH 11012</strain>
    </source>
</reference>
<evidence type="ECO:0000256" key="4">
    <source>
        <dbReference type="ARBA" id="ARBA00023125"/>
    </source>
</evidence>
<evidence type="ECO:0000256" key="5">
    <source>
        <dbReference type="ARBA" id="ARBA00023163"/>
    </source>
</evidence>
<keyword evidence="1" id="KW-0479">Metal-binding</keyword>
<evidence type="ECO:0000256" key="7">
    <source>
        <dbReference type="SAM" id="MobiDB-lite"/>
    </source>
</evidence>
<keyword evidence="5" id="KW-0804">Transcription</keyword>
<evidence type="ECO:0000313" key="9">
    <source>
        <dbReference type="EMBL" id="CZR64414.1"/>
    </source>
</evidence>